<dbReference type="EMBL" id="CAJOAX010015729">
    <property type="protein sequence ID" value="CAF4157733.1"/>
    <property type="molecule type" value="Genomic_DNA"/>
</dbReference>
<organism evidence="1 2">
    <name type="scientific">Rotaria sordida</name>
    <dbReference type="NCBI Taxonomy" id="392033"/>
    <lineage>
        <taxon>Eukaryota</taxon>
        <taxon>Metazoa</taxon>
        <taxon>Spiralia</taxon>
        <taxon>Gnathifera</taxon>
        <taxon>Rotifera</taxon>
        <taxon>Eurotatoria</taxon>
        <taxon>Bdelloidea</taxon>
        <taxon>Philodinida</taxon>
        <taxon>Philodinidae</taxon>
        <taxon>Rotaria</taxon>
    </lineage>
</organism>
<dbReference type="InterPro" id="IPR037171">
    <property type="entry name" value="NagB/RpiA_transferase-like"/>
</dbReference>
<reference evidence="1" key="1">
    <citation type="submission" date="2021-02" db="EMBL/GenBank/DDBJ databases">
        <authorList>
            <person name="Nowell W R."/>
        </authorList>
    </citation>
    <scope>NUCLEOTIDE SEQUENCE</scope>
</reference>
<evidence type="ECO:0000313" key="1">
    <source>
        <dbReference type="EMBL" id="CAF4157733.1"/>
    </source>
</evidence>
<dbReference type="GO" id="GO:0006083">
    <property type="term" value="P:acetate metabolic process"/>
    <property type="evidence" value="ECO:0007669"/>
    <property type="project" value="InterPro"/>
</dbReference>
<evidence type="ECO:0000313" key="2">
    <source>
        <dbReference type="Proteomes" id="UP000663823"/>
    </source>
</evidence>
<protein>
    <submittedName>
        <fullName evidence="1">Uncharacterized protein</fullName>
    </submittedName>
</protein>
<accession>A0A819YHT6</accession>
<dbReference type="AlphaFoldDB" id="A0A819YHT6"/>
<dbReference type="PANTHER" id="PTHR43609">
    <property type="entry name" value="ACETYL-COA HYDROLASE"/>
    <property type="match status" value="1"/>
</dbReference>
<gene>
    <name evidence="1" type="ORF">OTI717_LOCUS36554</name>
</gene>
<dbReference type="SUPFAM" id="SSF100950">
    <property type="entry name" value="NagB/RpiA/CoA transferase-like"/>
    <property type="match status" value="1"/>
</dbReference>
<dbReference type="GO" id="GO:0003986">
    <property type="term" value="F:acetyl-CoA hydrolase activity"/>
    <property type="evidence" value="ECO:0007669"/>
    <property type="project" value="TreeGrafter"/>
</dbReference>
<dbReference type="GO" id="GO:0008775">
    <property type="term" value="F:acetate CoA-transferase activity"/>
    <property type="evidence" value="ECO:0007669"/>
    <property type="project" value="InterPro"/>
</dbReference>
<dbReference type="PANTHER" id="PTHR43609:SF1">
    <property type="entry name" value="ACETYL-COA HYDROLASE"/>
    <property type="match status" value="1"/>
</dbReference>
<sequence>IFPPIDVAIVEACDVTSDGRIYLTNSSGMSETYLPLAKDIYIELNEAHPLDMKGLHDIYLPEIHTGRLINIDYVDDRIGTSYVRVNPERIKEIVLTNKYDSSSANHLLDFTLGEVEHGRIPKSLLPFQSGVENVANAVLAYIDKMNKFVYFESNIIN</sequence>
<name>A0A819YHT6_9BILA</name>
<proteinExistence type="predicted"/>
<feature type="non-terminal residue" evidence="1">
    <location>
        <position position="1"/>
    </location>
</feature>
<dbReference type="Proteomes" id="UP000663823">
    <property type="component" value="Unassembled WGS sequence"/>
</dbReference>
<comment type="caution">
    <text evidence="1">The sequence shown here is derived from an EMBL/GenBank/DDBJ whole genome shotgun (WGS) entry which is preliminary data.</text>
</comment>
<dbReference type="InterPro" id="IPR046433">
    <property type="entry name" value="ActCoA_hydro"/>
</dbReference>